<proteinExistence type="predicted"/>
<dbReference type="AlphaFoldDB" id="X1B805"/>
<organism evidence="2">
    <name type="scientific">marine sediment metagenome</name>
    <dbReference type="NCBI Taxonomy" id="412755"/>
    <lineage>
        <taxon>unclassified sequences</taxon>
        <taxon>metagenomes</taxon>
        <taxon>ecological metagenomes</taxon>
    </lineage>
</organism>
<name>X1B805_9ZZZZ</name>
<dbReference type="EMBL" id="BART01023292">
    <property type="protein sequence ID" value="GAG91245.1"/>
    <property type="molecule type" value="Genomic_DNA"/>
</dbReference>
<sequence length="80" mass="8975">MTTLNPTGWCPRCQQNVLLKREEIDTCLAIILLIFTAGIGLIIYLAIHYSKAEDRCIHCSAKITAPQTQSPYISQPQTQQ</sequence>
<accession>X1B805</accession>
<feature type="transmembrane region" description="Helical" evidence="1">
    <location>
        <begin position="28"/>
        <end position="47"/>
    </location>
</feature>
<gene>
    <name evidence="2" type="ORF">S01H4_42421</name>
</gene>
<feature type="non-terminal residue" evidence="2">
    <location>
        <position position="80"/>
    </location>
</feature>
<keyword evidence="1" id="KW-0812">Transmembrane</keyword>
<keyword evidence="1" id="KW-0472">Membrane</keyword>
<evidence type="ECO:0000313" key="2">
    <source>
        <dbReference type="EMBL" id="GAG91245.1"/>
    </source>
</evidence>
<evidence type="ECO:0000256" key="1">
    <source>
        <dbReference type="SAM" id="Phobius"/>
    </source>
</evidence>
<protein>
    <recommendedName>
        <fullName evidence="3">LITAF domain-containing protein</fullName>
    </recommendedName>
</protein>
<keyword evidence="1" id="KW-1133">Transmembrane helix</keyword>
<reference evidence="2" key="1">
    <citation type="journal article" date="2014" name="Front. Microbiol.">
        <title>High frequency of phylogenetically diverse reductive dehalogenase-homologous genes in deep subseafloor sedimentary metagenomes.</title>
        <authorList>
            <person name="Kawai M."/>
            <person name="Futagami T."/>
            <person name="Toyoda A."/>
            <person name="Takaki Y."/>
            <person name="Nishi S."/>
            <person name="Hori S."/>
            <person name="Arai W."/>
            <person name="Tsubouchi T."/>
            <person name="Morono Y."/>
            <person name="Uchiyama I."/>
            <person name="Ito T."/>
            <person name="Fujiyama A."/>
            <person name="Inagaki F."/>
            <person name="Takami H."/>
        </authorList>
    </citation>
    <scope>NUCLEOTIDE SEQUENCE</scope>
    <source>
        <strain evidence="2">Expedition CK06-06</strain>
    </source>
</reference>
<evidence type="ECO:0008006" key="3">
    <source>
        <dbReference type="Google" id="ProtNLM"/>
    </source>
</evidence>
<comment type="caution">
    <text evidence="2">The sequence shown here is derived from an EMBL/GenBank/DDBJ whole genome shotgun (WGS) entry which is preliminary data.</text>
</comment>